<name>A0A1M4XMZ5_9CLOT</name>
<evidence type="ECO:0000256" key="5">
    <source>
        <dbReference type="SAM" id="SignalP"/>
    </source>
</evidence>
<dbReference type="InterPro" id="IPR013320">
    <property type="entry name" value="ConA-like_dom_sf"/>
</dbReference>
<dbReference type="InterPro" id="IPR046780">
    <property type="entry name" value="aBig_2"/>
</dbReference>
<feature type="repeat" description="Cell wall-binding" evidence="4">
    <location>
        <begin position="874"/>
        <end position="893"/>
    </location>
</feature>
<evidence type="ECO:0000256" key="4">
    <source>
        <dbReference type="PROSITE-ProRule" id="PRU00591"/>
    </source>
</evidence>
<keyword evidence="3" id="KW-1015">Disulfide bond</keyword>
<feature type="repeat" description="Cell wall-binding" evidence="4">
    <location>
        <begin position="934"/>
        <end position="953"/>
    </location>
</feature>
<dbReference type="PANTHER" id="PTHR42535">
    <property type="entry name" value="OOKINETE PROTEIN, PUTATIVE-RELATED"/>
    <property type="match status" value="1"/>
</dbReference>
<evidence type="ECO:0000256" key="1">
    <source>
        <dbReference type="ARBA" id="ARBA00022729"/>
    </source>
</evidence>
<keyword evidence="8" id="KW-1185">Reference proteome</keyword>
<dbReference type="PANTHER" id="PTHR42535:SF2">
    <property type="entry name" value="CHROMOSOME UNDETERMINED SCAFFOLD_146, WHOLE GENOME SHOTGUN SEQUENCE"/>
    <property type="match status" value="1"/>
</dbReference>
<proteinExistence type="predicted"/>
<evidence type="ECO:0000259" key="6">
    <source>
        <dbReference type="SMART" id="SM00560"/>
    </source>
</evidence>
<feature type="repeat" description="Cell wall-binding" evidence="4">
    <location>
        <begin position="894"/>
        <end position="913"/>
    </location>
</feature>
<dbReference type="Pfam" id="PF13385">
    <property type="entry name" value="Laminin_G_3"/>
    <property type="match status" value="2"/>
</dbReference>
<reference evidence="7 8" key="1">
    <citation type="submission" date="2016-11" db="EMBL/GenBank/DDBJ databases">
        <authorList>
            <person name="Jaros S."/>
            <person name="Januszkiewicz K."/>
            <person name="Wedrychowicz H."/>
        </authorList>
    </citation>
    <scope>NUCLEOTIDE SEQUENCE [LARGE SCALE GENOMIC DNA]</scope>
    <source>
        <strain evidence="7 8">DSM 17459</strain>
    </source>
</reference>
<evidence type="ECO:0000313" key="7">
    <source>
        <dbReference type="EMBL" id="SHE94643.1"/>
    </source>
</evidence>
<dbReference type="RefSeq" id="WP_072851294.1">
    <property type="nucleotide sequence ID" value="NZ_FQVI01000009.1"/>
</dbReference>
<keyword evidence="2" id="KW-0677">Repeat</keyword>
<dbReference type="Gene3D" id="2.60.120.200">
    <property type="match status" value="2"/>
</dbReference>
<feature type="repeat" description="Cell wall-binding" evidence="4">
    <location>
        <begin position="914"/>
        <end position="933"/>
    </location>
</feature>
<dbReference type="OrthoDB" id="197680at2"/>
<feature type="chain" id="PRO_5013336335" evidence="5">
    <location>
        <begin position="30"/>
        <end position="1017"/>
    </location>
</feature>
<feature type="domain" description="LamG-like jellyroll fold" evidence="6">
    <location>
        <begin position="93"/>
        <end position="230"/>
    </location>
</feature>
<feature type="repeat" description="Cell wall-binding" evidence="4">
    <location>
        <begin position="974"/>
        <end position="993"/>
    </location>
</feature>
<dbReference type="Gene3D" id="2.10.270.10">
    <property type="entry name" value="Cholin Binding"/>
    <property type="match status" value="3"/>
</dbReference>
<dbReference type="SUPFAM" id="SSF69360">
    <property type="entry name" value="Cell wall binding repeat"/>
    <property type="match status" value="1"/>
</dbReference>
<feature type="signal peptide" evidence="5">
    <location>
        <begin position="1"/>
        <end position="29"/>
    </location>
</feature>
<accession>A0A1M4XMZ5</accession>
<dbReference type="InterPro" id="IPR018337">
    <property type="entry name" value="Cell_wall/Cho-bd_repeat"/>
</dbReference>
<evidence type="ECO:0000313" key="8">
    <source>
        <dbReference type="Proteomes" id="UP000184245"/>
    </source>
</evidence>
<dbReference type="Pfam" id="PF19127">
    <property type="entry name" value="Choline_bind_3"/>
    <property type="match status" value="3"/>
</dbReference>
<sequence>MKQKKLMSGFLAGVMALSAVMANSTIVSAEGNEQGLPQPVKTYSFENALDGSSMHGKKMAAYTGEAVYAEGYDGQAVRLGDYGLKLNHPYTGEEYTVSMWVNPSQAVPVNGSLLYIGAALGAEEQWVSLAGDNNEVLKVWTNDKVTGEFGYKTPISNVNLEKNHWTLVTVTQSGYDLTLYLNGSPAGSGQAAKALTAESNDISIGVNNWDDLYKGLVDEVQVYDQALTPSQVYQLYDPRSAEEIFEEEGFTADERITMYEGSTQQIQVNLPGGVTEENAEISFEALDGTIASVAEDGTVLGLKEGKTTVTSTVSVGTVTQTKDTAVIVVKNPTEREEGVVADYTMTASINGVIPDASGLGNDASIVNPETVRFVGDGERDVMEITGNKSYITLPSAIYESLTDKENFTVEATYARSPKSGAASWLFCIGSIPQGTGTNYMFYAPYFQYSGGSIRAGIKNASSENLINSSQVLANDEYYTVDMVFENGKVSLFIDGIEAGPALDTGFSMEEIVTAGTKDGILGYLGKSCWSADSNFIGKIDSFKIYDKALSEEEIQQADPSYQEALQAKVDAALTEDKILGNKNTGLDNVSYDLSLPLKLDGLDVSWSAESDLIAATGKVYNGDTDREVTLTATVTAGTLKAEKQFIITVKAFDATALNQKLEQANALDLSNFTEKSANALRDAVAAASGAKTQTEADTGIAKIDRAVQKLVFKPEYQDPWAVIDASAPKEEVVYKAGTSEKLYTVPDAVKGAVNVTYASDNEAVAVYKDGTVTAVANGTAMLTTKIEAKSNGFTMEYTTYVIVSEKPEPQLKPGWKLSDGKWYYYEDGKKKTGWFYDASYGSWFYLQEETGAMATGWLLDGTTWYYLKSNGAMATGWLLDGTTWYYLKSNGAMATGWIQLGGTWYYLKDSGAMATGWLLNGNIWYYLRSNGAMATGWLLDGGTWYYLRSSGAMVTGWLLDGRTWYYLKGNGAMATGWLQLGSQWYYLKSSGAMAANEWIGRYYVNGSGVWSRTRQTS</sequence>
<organism evidence="7 8">
    <name type="scientific">Lactonifactor longoviformis DSM 17459</name>
    <dbReference type="NCBI Taxonomy" id="1122155"/>
    <lineage>
        <taxon>Bacteria</taxon>
        <taxon>Bacillati</taxon>
        <taxon>Bacillota</taxon>
        <taxon>Clostridia</taxon>
        <taxon>Eubacteriales</taxon>
        <taxon>Clostridiaceae</taxon>
        <taxon>Lactonifactor</taxon>
    </lineage>
</organism>
<dbReference type="SMART" id="SM00560">
    <property type="entry name" value="LamGL"/>
    <property type="match status" value="1"/>
</dbReference>
<dbReference type="AlphaFoldDB" id="A0A1M4XMZ5"/>
<dbReference type="EMBL" id="FQVI01000009">
    <property type="protein sequence ID" value="SHE94643.1"/>
    <property type="molecule type" value="Genomic_DNA"/>
</dbReference>
<dbReference type="SUPFAM" id="SSF49899">
    <property type="entry name" value="Concanavalin A-like lectins/glucanases"/>
    <property type="match status" value="2"/>
</dbReference>
<feature type="repeat" description="Cell wall-binding" evidence="4">
    <location>
        <begin position="954"/>
        <end position="973"/>
    </location>
</feature>
<dbReference type="InterPro" id="IPR006558">
    <property type="entry name" value="LamG-like"/>
</dbReference>
<gene>
    <name evidence="7" type="ORF">SAMN02745158_02032</name>
</gene>
<protein>
    <submittedName>
        <fullName evidence="7">Glucan-binding domain-containing protein (YG repeat)</fullName>
    </submittedName>
</protein>
<dbReference type="Gene3D" id="1.20.1270.90">
    <property type="entry name" value="AF1782-like"/>
    <property type="match status" value="1"/>
</dbReference>
<keyword evidence="1 5" id="KW-0732">Signal</keyword>
<dbReference type="PROSITE" id="PS51170">
    <property type="entry name" value="CW"/>
    <property type="match status" value="7"/>
</dbReference>
<dbReference type="Pfam" id="PF20578">
    <property type="entry name" value="aBig_2"/>
    <property type="match status" value="1"/>
</dbReference>
<dbReference type="Gene3D" id="2.60.40.1080">
    <property type="match status" value="2"/>
</dbReference>
<dbReference type="Proteomes" id="UP000184245">
    <property type="component" value="Unassembled WGS sequence"/>
</dbReference>
<dbReference type="Pfam" id="PF01473">
    <property type="entry name" value="Choline_bind_1"/>
    <property type="match status" value="1"/>
</dbReference>
<dbReference type="STRING" id="1122155.SAMN02745158_02032"/>
<feature type="repeat" description="Cell wall-binding" evidence="4">
    <location>
        <begin position="854"/>
        <end position="873"/>
    </location>
</feature>
<evidence type="ECO:0000256" key="3">
    <source>
        <dbReference type="ARBA" id="ARBA00023157"/>
    </source>
</evidence>
<evidence type="ECO:0000256" key="2">
    <source>
        <dbReference type="ARBA" id="ARBA00022737"/>
    </source>
</evidence>